<keyword evidence="4" id="KW-1185">Reference proteome</keyword>
<keyword evidence="1" id="KW-0732">Signal</keyword>
<name>Q6D741_PECAS</name>
<dbReference type="PANTHER" id="PTHR33336:SF3">
    <property type="entry name" value="ABM DOMAIN-CONTAINING PROTEIN"/>
    <property type="match status" value="1"/>
</dbReference>
<protein>
    <submittedName>
        <fullName evidence="3">Lipoprotein</fullName>
    </submittedName>
</protein>
<feature type="domain" description="ABM" evidence="2">
    <location>
        <begin position="29"/>
        <end position="118"/>
    </location>
</feature>
<dbReference type="OrthoDB" id="9812754at2"/>
<evidence type="ECO:0000256" key="1">
    <source>
        <dbReference type="SAM" id="SignalP"/>
    </source>
</evidence>
<dbReference type="InterPro" id="IPR050744">
    <property type="entry name" value="AI-2_Isomerase_LsrG"/>
</dbReference>
<dbReference type="KEGG" id="eca:ECA1485"/>
<dbReference type="PANTHER" id="PTHR33336">
    <property type="entry name" value="QUINOL MONOOXYGENASE YGIN-RELATED"/>
    <property type="match status" value="1"/>
</dbReference>
<evidence type="ECO:0000313" key="3">
    <source>
        <dbReference type="EMBL" id="CAG74394.1"/>
    </source>
</evidence>
<reference evidence="3" key="1">
    <citation type="submission" date="2004-02" db="EMBL/GenBank/DDBJ databases">
        <title>The genome sequence of the enterobacterial phytopathogen Erwinia carotovora subsp. atroseptica SCRI1043 and functional genomic identification of novel virulence factors.</title>
        <authorList>
            <person name="Bell K.S."/>
            <person name="Sebaihia M."/>
            <person name="Pritchard L."/>
            <person name="Holden M."/>
            <person name="Hyman L.J."/>
            <person name="Holeva M.C."/>
            <person name="Thomson N.R."/>
            <person name="Bentley S.D."/>
            <person name="Churcher C."/>
            <person name="Mungall K."/>
            <person name="Atkin R."/>
            <person name="Bason N."/>
            <person name="Brooks K."/>
            <person name="Chillingworth T."/>
            <person name="Clark K."/>
            <person name="Doggett J."/>
            <person name="Fraser A."/>
            <person name="Hance Z."/>
            <person name="Hauser H."/>
            <person name="Jagels K."/>
            <person name="Moule S."/>
            <person name="Norbertczak H."/>
            <person name="Ormond D."/>
            <person name="Price C."/>
            <person name="Quail M.A."/>
            <person name="Sanders M."/>
            <person name="Walker D."/>
            <person name="Whitehead S."/>
            <person name="Salmond G.P.C."/>
            <person name="Birch P.R.J."/>
            <person name="Barrell B.G."/>
            <person name="Parkhill J."/>
            <person name="Toth I.K."/>
        </authorList>
    </citation>
    <scope>NUCLEOTIDE SEQUENCE</scope>
    <source>
        <strain evidence="3">SCRI1043</strain>
    </source>
</reference>
<sequence length="242" mass="27375">MKAGISLSLSLALSCSAVAQGQKISVPPVFNIFELVIRQDKNNAYDSLAEKNITASVTGEPGTLAMYSAKKKTNPSVTYMYEIYADSDAYDKHLNSTSYKEFLRNSPDILETSQTRRIDVIPQFLADKKIVQNDSTINNFVIVDVKPELGQAFRHVVLPEMAQSIEREEGVLAMYAAIDKANRNRWYFYEIYASENAYQAHRLTPHFKAYINQTAEMTTYKEAIDIKPGLLMNKGGMRYENE</sequence>
<dbReference type="GO" id="GO:0003824">
    <property type="term" value="F:catalytic activity"/>
    <property type="evidence" value="ECO:0007669"/>
    <property type="project" value="TreeGrafter"/>
</dbReference>
<feature type="domain" description="ABM" evidence="2">
    <location>
        <begin position="137"/>
        <end position="226"/>
    </location>
</feature>
<gene>
    <name evidence="3" type="ordered locus">ECA1485</name>
</gene>
<feature type="signal peptide" evidence="1">
    <location>
        <begin position="1"/>
        <end position="19"/>
    </location>
</feature>
<dbReference type="HOGENOM" id="CLU_108437_0_0_6"/>
<dbReference type="SUPFAM" id="SSF54909">
    <property type="entry name" value="Dimeric alpha+beta barrel"/>
    <property type="match status" value="2"/>
</dbReference>
<accession>Q6D741</accession>
<dbReference type="Gene3D" id="3.30.70.100">
    <property type="match status" value="1"/>
</dbReference>
<dbReference type="InterPro" id="IPR007138">
    <property type="entry name" value="ABM_dom"/>
</dbReference>
<dbReference type="PROSITE" id="PS51257">
    <property type="entry name" value="PROKAR_LIPOPROTEIN"/>
    <property type="match status" value="1"/>
</dbReference>
<dbReference type="Pfam" id="PF03992">
    <property type="entry name" value="ABM"/>
    <property type="match status" value="2"/>
</dbReference>
<evidence type="ECO:0000259" key="2">
    <source>
        <dbReference type="PROSITE" id="PS51725"/>
    </source>
</evidence>
<dbReference type="STRING" id="218491.ECA1485"/>
<dbReference type="AlphaFoldDB" id="Q6D741"/>
<dbReference type="PATRIC" id="fig|218491.5.peg.1524"/>
<evidence type="ECO:0000313" key="4">
    <source>
        <dbReference type="Proteomes" id="UP000007966"/>
    </source>
</evidence>
<proteinExistence type="predicted"/>
<dbReference type="Proteomes" id="UP000007966">
    <property type="component" value="Chromosome"/>
</dbReference>
<dbReference type="EMBL" id="BX950851">
    <property type="protein sequence ID" value="CAG74394.1"/>
    <property type="molecule type" value="Genomic_DNA"/>
</dbReference>
<dbReference type="PROSITE" id="PS51725">
    <property type="entry name" value="ABM"/>
    <property type="match status" value="2"/>
</dbReference>
<dbReference type="InterPro" id="IPR011008">
    <property type="entry name" value="Dimeric_a/b-barrel"/>
</dbReference>
<feature type="chain" id="PRO_5004271964" evidence="1">
    <location>
        <begin position="20"/>
        <end position="242"/>
    </location>
</feature>
<dbReference type="eggNOG" id="COG1359">
    <property type="taxonomic scope" value="Bacteria"/>
</dbReference>
<keyword evidence="3" id="KW-0449">Lipoprotein</keyword>
<dbReference type="DNASU" id="2885584"/>
<organism evidence="3 4">
    <name type="scientific">Pectobacterium atrosepticum (strain SCRI 1043 / ATCC BAA-672)</name>
    <name type="common">Erwinia carotovora subsp. atroseptica</name>
    <dbReference type="NCBI Taxonomy" id="218491"/>
    <lineage>
        <taxon>Bacteria</taxon>
        <taxon>Pseudomonadati</taxon>
        <taxon>Pseudomonadota</taxon>
        <taxon>Gammaproteobacteria</taxon>
        <taxon>Enterobacterales</taxon>
        <taxon>Pectobacteriaceae</taxon>
        <taxon>Pectobacterium</taxon>
    </lineage>
</organism>